<dbReference type="CDD" id="cd02440">
    <property type="entry name" value="AdoMet_MTases"/>
    <property type="match status" value="1"/>
</dbReference>
<feature type="binding site" evidence="5">
    <location>
        <position position="19"/>
    </location>
    <ligand>
        <name>S-adenosyl-L-methionine</name>
        <dbReference type="ChEBI" id="CHEBI:59789"/>
    </ligand>
</feature>
<feature type="binding site" evidence="5">
    <location>
        <position position="63"/>
    </location>
    <ligand>
        <name>S-adenosyl-L-methionine</name>
        <dbReference type="ChEBI" id="CHEBI:59789"/>
    </ligand>
</feature>
<dbReference type="AlphaFoldDB" id="A0A2H0NH79"/>
<dbReference type="PANTHER" id="PTHR11727">
    <property type="entry name" value="DIMETHYLADENOSINE TRANSFERASE"/>
    <property type="match status" value="1"/>
</dbReference>
<keyword evidence="1 5" id="KW-0489">Methyltransferase</keyword>
<comment type="caution">
    <text evidence="7">The sequence shown here is derived from an EMBL/GenBank/DDBJ whole genome shotgun (WGS) entry which is preliminary data.</text>
</comment>
<proteinExistence type="inferred from homology"/>
<evidence type="ECO:0000256" key="5">
    <source>
        <dbReference type="PROSITE-ProRule" id="PRU01026"/>
    </source>
</evidence>
<dbReference type="GO" id="GO:0003723">
    <property type="term" value="F:RNA binding"/>
    <property type="evidence" value="ECO:0007669"/>
    <property type="project" value="UniProtKB-UniRule"/>
</dbReference>
<comment type="similarity">
    <text evidence="5">Belongs to the class I-like SAM-binding methyltransferase superfamily. rRNA adenine N(6)-methyltransferase family.</text>
</comment>
<feature type="binding site" evidence="5">
    <location>
        <position position="105"/>
    </location>
    <ligand>
        <name>S-adenosyl-L-methionine</name>
        <dbReference type="ChEBI" id="CHEBI:59789"/>
    </ligand>
</feature>
<dbReference type="Proteomes" id="UP000230707">
    <property type="component" value="Unassembled WGS sequence"/>
</dbReference>
<dbReference type="Pfam" id="PF00398">
    <property type="entry name" value="RrnaAD"/>
    <property type="match status" value="1"/>
</dbReference>
<evidence type="ECO:0000259" key="6">
    <source>
        <dbReference type="SMART" id="SM00650"/>
    </source>
</evidence>
<dbReference type="SUPFAM" id="SSF53335">
    <property type="entry name" value="S-adenosyl-L-methionine-dependent methyltransferases"/>
    <property type="match status" value="1"/>
</dbReference>
<sequence>MKFSNYKIVPKTEIGQHFLTNNKVLELVVKQIPLKSKVLEIGAGPGQLTEKLAESVKCVEAVEIDRQFLPLLEAIKKKQSQVNIIIGDALDLDFKKYADFWIAGNLPYHITEPLLAKIINLPIKGAVFLVGQSFGQEATALINKAEHFGKLSLLVFTFFEAKVLARVKKEDFDPKPRTDSLLIVLVPRKESEYKNRLLFLLRWLILGARKSALIKNSLREGLIKYQKITKNEARDLIADLKLPNGLLEKPFEQLNNHEYLLLYKALVGE</sequence>
<organism evidence="7 8">
    <name type="scientific">Candidatus Gottesmanbacteria bacterium CG11_big_fil_rev_8_21_14_0_20_37_11</name>
    <dbReference type="NCBI Taxonomy" id="1974575"/>
    <lineage>
        <taxon>Bacteria</taxon>
        <taxon>Candidatus Gottesmaniibacteriota</taxon>
    </lineage>
</organism>
<dbReference type="InterPro" id="IPR029063">
    <property type="entry name" value="SAM-dependent_MTases_sf"/>
</dbReference>
<feature type="binding site" evidence="5">
    <location>
        <position position="17"/>
    </location>
    <ligand>
        <name>S-adenosyl-L-methionine</name>
        <dbReference type="ChEBI" id="CHEBI:59789"/>
    </ligand>
</feature>
<evidence type="ECO:0000256" key="1">
    <source>
        <dbReference type="ARBA" id="ARBA00022603"/>
    </source>
</evidence>
<dbReference type="Gene3D" id="3.40.50.150">
    <property type="entry name" value="Vaccinia Virus protein VP39"/>
    <property type="match status" value="1"/>
</dbReference>
<protein>
    <recommendedName>
        <fullName evidence="6">Ribosomal RNA adenine methylase transferase N-terminal domain-containing protein</fullName>
    </recommendedName>
</protein>
<dbReference type="SMART" id="SM00650">
    <property type="entry name" value="rADc"/>
    <property type="match status" value="1"/>
</dbReference>
<evidence type="ECO:0000313" key="7">
    <source>
        <dbReference type="EMBL" id="PIR08259.1"/>
    </source>
</evidence>
<keyword evidence="4 5" id="KW-0694">RNA-binding</keyword>
<gene>
    <name evidence="7" type="ORF">COV53_03950</name>
</gene>
<dbReference type="InterPro" id="IPR001737">
    <property type="entry name" value="KsgA/Erm"/>
</dbReference>
<accession>A0A2H0NH79</accession>
<dbReference type="PANTHER" id="PTHR11727:SF7">
    <property type="entry name" value="DIMETHYLADENOSINE TRANSFERASE-RELATED"/>
    <property type="match status" value="1"/>
</dbReference>
<keyword evidence="2 5" id="KW-0808">Transferase</keyword>
<feature type="binding site" evidence="5">
    <location>
        <position position="42"/>
    </location>
    <ligand>
        <name>S-adenosyl-L-methionine</name>
        <dbReference type="ChEBI" id="CHEBI:59789"/>
    </ligand>
</feature>
<evidence type="ECO:0000256" key="2">
    <source>
        <dbReference type="ARBA" id="ARBA00022679"/>
    </source>
</evidence>
<evidence type="ECO:0000313" key="8">
    <source>
        <dbReference type="Proteomes" id="UP000230707"/>
    </source>
</evidence>
<name>A0A2H0NH79_9BACT</name>
<evidence type="ECO:0000256" key="3">
    <source>
        <dbReference type="ARBA" id="ARBA00022691"/>
    </source>
</evidence>
<feature type="domain" description="Ribosomal RNA adenine methylase transferase N-terminal" evidence="6">
    <location>
        <begin position="24"/>
        <end position="189"/>
    </location>
</feature>
<dbReference type="PROSITE" id="PS51689">
    <property type="entry name" value="SAM_RNA_A_N6_MT"/>
    <property type="match status" value="1"/>
</dbReference>
<reference evidence="7 8" key="1">
    <citation type="submission" date="2017-09" db="EMBL/GenBank/DDBJ databases">
        <title>Depth-based differentiation of microbial function through sediment-hosted aquifers and enrichment of novel symbionts in the deep terrestrial subsurface.</title>
        <authorList>
            <person name="Probst A.J."/>
            <person name="Ladd B."/>
            <person name="Jarett J.K."/>
            <person name="Geller-Mcgrath D.E."/>
            <person name="Sieber C.M."/>
            <person name="Emerson J.B."/>
            <person name="Anantharaman K."/>
            <person name="Thomas B.C."/>
            <person name="Malmstrom R."/>
            <person name="Stieglmeier M."/>
            <person name="Klingl A."/>
            <person name="Woyke T."/>
            <person name="Ryan C.M."/>
            <person name="Banfield J.F."/>
        </authorList>
    </citation>
    <scope>NUCLEOTIDE SEQUENCE [LARGE SCALE GENOMIC DNA]</scope>
    <source>
        <strain evidence="7">CG11_big_fil_rev_8_21_14_0_20_37_11</strain>
    </source>
</reference>
<dbReference type="EMBL" id="PCWS01000090">
    <property type="protein sequence ID" value="PIR08259.1"/>
    <property type="molecule type" value="Genomic_DNA"/>
</dbReference>
<dbReference type="PROSITE" id="PS01131">
    <property type="entry name" value="RRNA_A_DIMETH"/>
    <property type="match status" value="1"/>
</dbReference>
<dbReference type="InterPro" id="IPR020598">
    <property type="entry name" value="rRNA_Ade_methylase_Trfase_N"/>
</dbReference>
<evidence type="ECO:0000256" key="4">
    <source>
        <dbReference type="ARBA" id="ARBA00022884"/>
    </source>
</evidence>
<keyword evidence="3 5" id="KW-0949">S-adenosyl-L-methionine</keyword>
<feature type="binding site" evidence="5">
    <location>
        <position position="88"/>
    </location>
    <ligand>
        <name>S-adenosyl-L-methionine</name>
        <dbReference type="ChEBI" id="CHEBI:59789"/>
    </ligand>
</feature>
<dbReference type="InterPro" id="IPR020596">
    <property type="entry name" value="rRNA_Ade_Mease_Trfase_CS"/>
</dbReference>
<dbReference type="GO" id="GO:0000179">
    <property type="term" value="F:rRNA (adenine-N6,N6-)-dimethyltransferase activity"/>
    <property type="evidence" value="ECO:0007669"/>
    <property type="project" value="UniProtKB-UniRule"/>
</dbReference>